<name>A0A5J5ESD8_9PEZI</name>
<dbReference type="Pfam" id="PF00581">
    <property type="entry name" value="Rhodanese"/>
    <property type="match status" value="1"/>
</dbReference>
<dbReference type="Gene3D" id="3.40.250.10">
    <property type="entry name" value="Rhodanese-like domain"/>
    <property type="match status" value="1"/>
</dbReference>
<reference evidence="2 3" key="1">
    <citation type="submission" date="2019-09" db="EMBL/GenBank/DDBJ databases">
        <title>Draft genome of the ectomycorrhizal ascomycete Sphaerosporella brunnea.</title>
        <authorList>
            <consortium name="DOE Joint Genome Institute"/>
            <person name="Benucci G.M."/>
            <person name="Marozzi G."/>
            <person name="Antonielli L."/>
            <person name="Sanchez S."/>
            <person name="Marco P."/>
            <person name="Wang X."/>
            <person name="Falini L.B."/>
            <person name="Barry K."/>
            <person name="Haridas S."/>
            <person name="Lipzen A."/>
            <person name="Labutti K."/>
            <person name="Grigoriev I.V."/>
            <person name="Murat C."/>
            <person name="Martin F."/>
            <person name="Albertini E."/>
            <person name="Donnini D."/>
            <person name="Bonito G."/>
        </authorList>
    </citation>
    <scope>NUCLEOTIDE SEQUENCE [LARGE SCALE GENOMIC DNA]</scope>
    <source>
        <strain evidence="2 3">Sb_GMNB300</strain>
    </source>
</reference>
<comment type="caution">
    <text evidence="2">The sequence shown here is derived from an EMBL/GenBank/DDBJ whole genome shotgun (WGS) entry which is preliminary data.</text>
</comment>
<proteinExistence type="predicted"/>
<protein>
    <submittedName>
        <fullName evidence="2">Rhodanese-like domain-containing protein</fullName>
    </submittedName>
</protein>
<dbReference type="GO" id="GO:0004725">
    <property type="term" value="F:protein tyrosine phosphatase activity"/>
    <property type="evidence" value="ECO:0007669"/>
    <property type="project" value="TreeGrafter"/>
</dbReference>
<evidence type="ECO:0000259" key="1">
    <source>
        <dbReference type="PROSITE" id="PS50206"/>
    </source>
</evidence>
<dbReference type="GO" id="GO:0005634">
    <property type="term" value="C:nucleus"/>
    <property type="evidence" value="ECO:0007669"/>
    <property type="project" value="TreeGrafter"/>
</dbReference>
<dbReference type="PANTHER" id="PTHR10828:SF38">
    <property type="entry name" value="ARSENICAL-RESISTANCE PROTEIN 2-RELATED"/>
    <property type="match status" value="1"/>
</dbReference>
<dbReference type="EMBL" id="VXIS01000141">
    <property type="protein sequence ID" value="KAA8901791.1"/>
    <property type="molecule type" value="Genomic_DNA"/>
</dbReference>
<dbReference type="OrthoDB" id="102559at2759"/>
<dbReference type="InterPro" id="IPR036873">
    <property type="entry name" value="Rhodanese-like_dom_sf"/>
</dbReference>
<dbReference type="PANTHER" id="PTHR10828">
    <property type="entry name" value="M-PHASE INDUCER PHOSPHATASE DUAL SPECIFICITY PHOSPHATASE CDC25"/>
    <property type="match status" value="1"/>
</dbReference>
<sequence>MSAYVQLPKLVRISPERLSTLLLTQPTEQKVAVVDVRDSDHIGGHIKSSRHVPSGTLNYSLPELVRTLKQTEKVVFHCVHSQERGPNAAQKYIRERERTLGDAVKHQEIYVLDGGFAKWQEKFGEDERLTENYDKQLWAEGW</sequence>
<accession>A0A5J5ESD8</accession>
<dbReference type="SMART" id="SM00450">
    <property type="entry name" value="RHOD"/>
    <property type="match status" value="1"/>
</dbReference>
<feature type="domain" description="Rhodanese" evidence="1">
    <location>
        <begin position="27"/>
        <end position="128"/>
    </location>
</feature>
<dbReference type="GO" id="GO:0005737">
    <property type="term" value="C:cytoplasm"/>
    <property type="evidence" value="ECO:0007669"/>
    <property type="project" value="TreeGrafter"/>
</dbReference>
<dbReference type="SUPFAM" id="SSF52821">
    <property type="entry name" value="Rhodanese/Cell cycle control phosphatase"/>
    <property type="match status" value="1"/>
</dbReference>
<dbReference type="FunCoup" id="A0A5J5ESD8">
    <property type="interactions" value="155"/>
</dbReference>
<dbReference type="InterPro" id="IPR001763">
    <property type="entry name" value="Rhodanese-like_dom"/>
</dbReference>
<dbReference type="PROSITE" id="PS50206">
    <property type="entry name" value="RHODANESE_3"/>
    <property type="match status" value="1"/>
</dbReference>
<evidence type="ECO:0000313" key="3">
    <source>
        <dbReference type="Proteomes" id="UP000326924"/>
    </source>
</evidence>
<organism evidence="2 3">
    <name type="scientific">Sphaerosporella brunnea</name>
    <dbReference type="NCBI Taxonomy" id="1250544"/>
    <lineage>
        <taxon>Eukaryota</taxon>
        <taxon>Fungi</taxon>
        <taxon>Dikarya</taxon>
        <taxon>Ascomycota</taxon>
        <taxon>Pezizomycotina</taxon>
        <taxon>Pezizomycetes</taxon>
        <taxon>Pezizales</taxon>
        <taxon>Pyronemataceae</taxon>
        <taxon>Sphaerosporella</taxon>
    </lineage>
</organism>
<keyword evidence="3" id="KW-1185">Reference proteome</keyword>
<dbReference type="InParanoid" id="A0A5J5ESD8"/>
<gene>
    <name evidence="2" type="ORF">FN846DRAFT_780954</name>
</gene>
<evidence type="ECO:0000313" key="2">
    <source>
        <dbReference type="EMBL" id="KAA8901791.1"/>
    </source>
</evidence>
<dbReference type="AlphaFoldDB" id="A0A5J5ESD8"/>
<dbReference type="Proteomes" id="UP000326924">
    <property type="component" value="Unassembled WGS sequence"/>
</dbReference>